<proteinExistence type="predicted"/>
<evidence type="ECO:0000259" key="1">
    <source>
        <dbReference type="Pfam" id="PF24043"/>
    </source>
</evidence>
<feature type="domain" description="DUF7352" evidence="1">
    <location>
        <begin position="1"/>
        <end position="88"/>
    </location>
</feature>
<dbReference type="InterPro" id="IPR055776">
    <property type="entry name" value="DUF7352"/>
</dbReference>
<name>A0ABY3ET50_9BURK</name>
<reference evidence="2 3" key="1">
    <citation type="submission" date="2019-05" db="EMBL/GenBank/DDBJ databases">
        <title>Whole genome sequence analysis of Cupriavidus campinensis S14E4C strain.</title>
        <authorList>
            <person name="Abbaszade G."/>
            <person name="Szabo A."/>
            <person name="Toumi M."/>
            <person name="Toth E."/>
        </authorList>
    </citation>
    <scope>NUCLEOTIDE SEQUENCE [LARGE SCALE GENOMIC DNA]</scope>
    <source>
        <strain evidence="2 3">S14E4C</strain>
    </source>
</reference>
<accession>A0ABY3ET50</accession>
<keyword evidence="3" id="KW-1185">Reference proteome</keyword>
<organism evidence="2 3">
    <name type="scientific">Cupriavidus campinensis</name>
    <dbReference type="NCBI Taxonomy" id="151783"/>
    <lineage>
        <taxon>Bacteria</taxon>
        <taxon>Pseudomonadati</taxon>
        <taxon>Pseudomonadota</taxon>
        <taxon>Betaproteobacteria</taxon>
        <taxon>Burkholderiales</taxon>
        <taxon>Burkholderiaceae</taxon>
        <taxon>Cupriavidus</taxon>
    </lineage>
</organism>
<dbReference type="RefSeq" id="WP_144196722.1">
    <property type="nucleotide sequence ID" value="NZ_VCIZ01000002.1"/>
</dbReference>
<protein>
    <recommendedName>
        <fullName evidence="1">DUF7352 domain-containing protein</fullName>
    </recommendedName>
</protein>
<evidence type="ECO:0000313" key="2">
    <source>
        <dbReference type="EMBL" id="TSP14029.1"/>
    </source>
</evidence>
<dbReference type="Pfam" id="PF24043">
    <property type="entry name" value="DUF7352"/>
    <property type="match status" value="1"/>
</dbReference>
<gene>
    <name evidence="2" type="ORF">FGG12_06040</name>
</gene>
<sequence>MKVIHKFKAGAVGHAFKLNLPIDAKVVHFGSQGSHLFLWAELDTAAFKIGRDFTVVATGWEMDDDDRHLGTVVTPTGFVWHLYETTKEPIHA</sequence>
<evidence type="ECO:0000313" key="3">
    <source>
        <dbReference type="Proteomes" id="UP000318943"/>
    </source>
</evidence>
<comment type="caution">
    <text evidence="2">The sequence shown here is derived from an EMBL/GenBank/DDBJ whole genome shotgun (WGS) entry which is preliminary data.</text>
</comment>
<dbReference type="EMBL" id="VCIZ01000002">
    <property type="protein sequence ID" value="TSP14029.1"/>
    <property type="molecule type" value="Genomic_DNA"/>
</dbReference>
<dbReference type="Proteomes" id="UP000318943">
    <property type="component" value="Unassembled WGS sequence"/>
</dbReference>